<reference evidence="2" key="1">
    <citation type="journal article" date="2022" name="Mol. Ecol. Resour.">
        <title>The genomes of chicory, endive, great burdock and yacon provide insights into Asteraceae palaeo-polyploidization history and plant inulin production.</title>
        <authorList>
            <person name="Fan W."/>
            <person name="Wang S."/>
            <person name="Wang H."/>
            <person name="Wang A."/>
            <person name="Jiang F."/>
            <person name="Liu H."/>
            <person name="Zhao H."/>
            <person name="Xu D."/>
            <person name="Zhang Y."/>
        </authorList>
    </citation>
    <scope>NUCLEOTIDE SEQUENCE [LARGE SCALE GENOMIC DNA]</scope>
    <source>
        <strain evidence="2">cv. Yunnan</strain>
    </source>
</reference>
<dbReference type="EMBL" id="CM042018">
    <property type="protein sequence ID" value="KAI3826781.1"/>
    <property type="molecule type" value="Genomic_DNA"/>
</dbReference>
<keyword evidence="2" id="KW-1185">Reference proteome</keyword>
<gene>
    <name evidence="1" type="ORF">L1987_00836</name>
</gene>
<organism evidence="1 2">
    <name type="scientific">Smallanthus sonchifolius</name>
    <dbReference type="NCBI Taxonomy" id="185202"/>
    <lineage>
        <taxon>Eukaryota</taxon>
        <taxon>Viridiplantae</taxon>
        <taxon>Streptophyta</taxon>
        <taxon>Embryophyta</taxon>
        <taxon>Tracheophyta</taxon>
        <taxon>Spermatophyta</taxon>
        <taxon>Magnoliopsida</taxon>
        <taxon>eudicotyledons</taxon>
        <taxon>Gunneridae</taxon>
        <taxon>Pentapetalae</taxon>
        <taxon>asterids</taxon>
        <taxon>campanulids</taxon>
        <taxon>Asterales</taxon>
        <taxon>Asteraceae</taxon>
        <taxon>Asteroideae</taxon>
        <taxon>Heliantheae alliance</taxon>
        <taxon>Millerieae</taxon>
        <taxon>Smallanthus</taxon>
    </lineage>
</organism>
<reference evidence="1 2" key="2">
    <citation type="journal article" date="2022" name="Mol. Ecol. Resour.">
        <title>The genomes of chicory, endive, great burdock and yacon provide insights into Asteraceae paleo-polyploidization history and plant inulin production.</title>
        <authorList>
            <person name="Fan W."/>
            <person name="Wang S."/>
            <person name="Wang H."/>
            <person name="Wang A."/>
            <person name="Jiang F."/>
            <person name="Liu H."/>
            <person name="Zhao H."/>
            <person name="Xu D."/>
            <person name="Zhang Y."/>
        </authorList>
    </citation>
    <scope>NUCLEOTIDE SEQUENCE [LARGE SCALE GENOMIC DNA]</scope>
    <source>
        <strain evidence="2">cv. Yunnan</strain>
        <tissue evidence="1">Leaves</tissue>
    </source>
</reference>
<evidence type="ECO:0000313" key="2">
    <source>
        <dbReference type="Proteomes" id="UP001056120"/>
    </source>
</evidence>
<name>A0ACB9K3H8_9ASTR</name>
<evidence type="ECO:0000313" key="1">
    <source>
        <dbReference type="EMBL" id="KAI3826781.1"/>
    </source>
</evidence>
<comment type="caution">
    <text evidence="1">The sequence shown here is derived from an EMBL/GenBank/DDBJ whole genome shotgun (WGS) entry which is preliminary data.</text>
</comment>
<proteinExistence type="predicted"/>
<dbReference type="Proteomes" id="UP001056120">
    <property type="component" value="Linkage Group LG01"/>
</dbReference>
<sequence length="75" mass="8373">MVYASYCFSSNRLLLQPKPQHSSLSSPAADTLLICSPSALCNRRRTTFSQVVVEPRPHLRPKFLSSSRLTSIILP</sequence>
<protein>
    <submittedName>
        <fullName evidence="1">Uncharacterized protein</fullName>
    </submittedName>
</protein>
<accession>A0ACB9K3H8</accession>